<proteinExistence type="predicted"/>
<dbReference type="Proteomes" id="UP000030854">
    <property type="component" value="Unassembled WGS sequence"/>
</dbReference>
<evidence type="ECO:0000313" key="2">
    <source>
        <dbReference type="EMBL" id="KHJ35339.1"/>
    </source>
</evidence>
<comment type="caution">
    <text evidence="2">The sequence shown here is derived from an EMBL/GenBank/DDBJ whole genome shotgun (WGS) entry which is preliminary data.</text>
</comment>
<protein>
    <submittedName>
        <fullName evidence="2">Uncharacterized protein</fullName>
    </submittedName>
</protein>
<dbReference type="AlphaFoldDB" id="A0A0B1PFK7"/>
<sequence>MKIIKFREESLWTKSQHKIKVQENIRLWIKFENFETKNANNFKLIANANEETVESKVWNAKTFKNIIDRSVGLQQPSPEVWKSLKEFSEVVPLSSSRKIGSNLLDSGKNSLQTFKITSTKLWSHSEKQVKEINWISRSCVTQDQKQESKPKSESKTNGYLWKKKSVVLKTSFLGIDSSATFQPPSYPTEATLDGNTSTYRPKFVRLPLDQITSTKLWEKSINIPIQRDWISESSVRPESPTFSTSSSVPSSPNSDASSIFSISTKASSIWAVQEMPSRTAVPFVYPFISEVNPSELKLVQDSHRASKISNGPKLAKPTSLAAVLELNQQFSPKSQKKNDNQTPKHGAYPKKKSLKGVVSEEKDIALALSISKSTDPPTRTTATTPTDWKLALEEAILAGKSTNPPTRTTATTPTDWKLALEEAILAGKSTNPPTRTTATTPADWKLALEEAILAGKSTSK</sequence>
<feature type="compositionally biased region" description="Low complexity" evidence="1">
    <location>
        <begin position="239"/>
        <end position="255"/>
    </location>
</feature>
<gene>
    <name evidence="2" type="ORF">EV44_g3128</name>
</gene>
<evidence type="ECO:0000313" key="3">
    <source>
        <dbReference type="Proteomes" id="UP000030854"/>
    </source>
</evidence>
<feature type="region of interest" description="Disordered" evidence="1">
    <location>
        <begin position="329"/>
        <end position="354"/>
    </location>
</feature>
<evidence type="ECO:0000256" key="1">
    <source>
        <dbReference type="SAM" id="MobiDB-lite"/>
    </source>
</evidence>
<keyword evidence="3" id="KW-1185">Reference proteome</keyword>
<dbReference type="EMBL" id="JNVN01000431">
    <property type="protein sequence ID" value="KHJ35339.1"/>
    <property type="molecule type" value="Genomic_DNA"/>
</dbReference>
<dbReference type="STRING" id="52586.A0A0B1PFK7"/>
<dbReference type="HOGENOM" id="CLU_594741_0_0_1"/>
<accession>A0A0B1PFK7</accession>
<reference evidence="2 3" key="1">
    <citation type="journal article" date="2014" name="BMC Genomics">
        <title>Adaptive genomic structural variation in the grape powdery mildew pathogen, Erysiphe necator.</title>
        <authorList>
            <person name="Jones L."/>
            <person name="Riaz S."/>
            <person name="Morales-Cruz A."/>
            <person name="Amrine K.C."/>
            <person name="McGuire B."/>
            <person name="Gubler W.D."/>
            <person name="Walker M.A."/>
            <person name="Cantu D."/>
        </authorList>
    </citation>
    <scope>NUCLEOTIDE SEQUENCE [LARGE SCALE GENOMIC DNA]</scope>
    <source>
        <strain evidence="3">c</strain>
    </source>
</reference>
<organism evidence="2 3">
    <name type="scientific">Uncinula necator</name>
    <name type="common">Grape powdery mildew</name>
    <dbReference type="NCBI Taxonomy" id="52586"/>
    <lineage>
        <taxon>Eukaryota</taxon>
        <taxon>Fungi</taxon>
        <taxon>Dikarya</taxon>
        <taxon>Ascomycota</taxon>
        <taxon>Pezizomycotina</taxon>
        <taxon>Leotiomycetes</taxon>
        <taxon>Erysiphales</taxon>
        <taxon>Erysiphaceae</taxon>
        <taxon>Erysiphe</taxon>
    </lineage>
</organism>
<name>A0A0B1PFK7_UNCNE</name>
<feature type="region of interest" description="Disordered" evidence="1">
    <location>
        <begin position="234"/>
        <end position="255"/>
    </location>
</feature>